<gene>
    <name evidence="1" type="ORF">CFP56_013283</name>
</gene>
<sequence>MVEEVAHAYNAATHEDRLDFINRDPNTKEIRYRGIRKCPLGCYHRRLIFLTTSTTQPANPNQPH</sequence>
<reference evidence="1 2" key="1">
    <citation type="journal article" date="2018" name="Sci. Data">
        <title>The draft genome sequence of cork oak.</title>
        <authorList>
            <person name="Ramos A.M."/>
            <person name="Usie A."/>
            <person name="Barbosa P."/>
            <person name="Barros P.M."/>
            <person name="Capote T."/>
            <person name="Chaves I."/>
            <person name="Simoes F."/>
            <person name="Abreu I."/>
            <person name="Carrasquinho I."/>
            <person name="Faro C."/>
            <person name="Guimaraes J.B."/>
            <person name="Mendonca D."/>
            <person name="Nobrega F."/>
            <person name="Rodrigues L."/>
            <person name="Saibo N.J.M."/>
            <person name="Varela M.C."/>
            <person name="Egas C."/>
            <person name="Matos J."/>
            <person name="Miguel C.M."/>
            <person name="Oliveira M.M."/>
            <person name="Ricardo C.P."/>
            <person name="Goncalves S."/>
        </authorList>
    </citation>
    <scope>NUCLEOTIDE SEQUENCE [LARGE SCALE GENOMIC DNA]</scope>
    <source>
        <strain evidence="2">cv. HL8</strain>
    </source>
</reference>
<protein>
    <submittedName>
        <fullName evidence="1">Uncharacterized protein</fullName>
    </submittedName>
</protein>
<accession>A0AAW0KU16</accession>
<comment type="caution">
    <text evidence="1">The sequence shown here is derived from an EMBL/GenBank/DDBJ whole genome shotgun (WGS) entry which is preliminary data.</text>
</comment>
<dbReference type="EMBL" id="PKMF04000213">
    <property type="protein sequence ID" value="KAK7842897.1"/>
    <property type="molecule type" value="Genomic_DNA"/>
</dbReference>
<evidence type="ECO:0000313" key="2">
    <source>
        <dbReference type="Proteomes" id="UP000237347"/>
    </source>
</evidence>
<keyword evidence="2" id="KW-1185">Reference proteome</keyword>
<proteinExistence type="predicted"/>
<organism evidence="1 2">
    <name type="scientific">Quercus suber</name>
    <name type="common">Cork oak</name>
    <dbReference type="NCBI Taxonomy" id="58331"/>
    <lineage>
        <taxon>Eukaryota</taxon>
        <taxon>Viridiplantae</taxon>
        <taxon>Streptophyta</taxon>
        <taxon>Embryophyta</taxon>
        <taxon>Tracheophyta</taxon>
        <taxon>Spermatophyta</taxon>
        <taxon>Magnoliopsida</taxon>
        <taxon>eudicotyledons</taxon>
        <taxon>Gunneridae</taxon>
        <taxon>Pentapetalae</taxon>
        <taxon>rosids</taxon>
        <taxon>fabids</taxon>
        <taxon>Fagales</taxon>
        <taxon>Fagaceae</taxon>
        <taxon>Quercus</taxon>
    </lineage>
</organism>
<dbReference type="AlphaFoldDB" id="A0AAW0KU16"/>
<evidence type="ECO:0000313" key="1">
    <source>
        <dbReference type="EMBL" id="KAK7842897.1"/>
    </source>
</evidence>
<name>A0AAW0KU16_QUESU</name>
<dbReference type="Proteomes" id="UP000237347">
    <property type="component" value="Unassembled WGS sequence"/>
</dbReference>